<dbReference type="OMA" id="RRMDRSF"/>
<organism evidence="4 5">
    <name type="scientific">Grifola frondosa</name>
    <name type="common">Maitake</name>
    <name type="synonym">Polyporus frondosus</name>
    <dbReference type="NCBI Taxonomy" id="5627"/>
    <lineage>
        <taxon>Eukaryota</taxon>
        <taxon>Fungi</taxon>
        <taxon>Dikarya</taxon>
        <taxon>Basidiomycota</taxon>
        <taxon>Agaricomycotina</taxon>
        <taxon>Agaricomycetes</taxon>
        <taxon>Polyporales</taxon>
        <taxon>Grifolaceae</taxon>
        <taxon>Grifola</taxon>
    </lineage>
</organism>
<evidence type="ECO:0000313" key="4">
    <source>
        <dbReference type="EMBL" id="OBZ66220.1"/>
    </source>
</evidence>
<reference evidence="4 5" key="1">
    <citation type="submission" date="2016-03" db="EMBL/GenBank/DDBJ databases">
        <title>Whole genome sequencing of Grifola frondosa 9006-11.</title>
        <authorList>
            <person name="Min B."/>
            <person name="Park H."/>
            <person name="Kim J.-G."/>
            <person name="Cho H."/>
            <person name="Oh Y.-L."/>
            <person name="Kong W.-S."/>
            <person name="Choi I.-G."/>
        </authorList>
    </citation>
    <scope>NUCLEOTIDE SEQUENCE [LARGE SCALE GENOMIC DNA]</scope>
    <source>
        <strain evidence="4 5">9006-11</strain>
    </source>
</reference>
<dbReference type="SMART" id="SM00369">
    <property type="entry name" value="LRR_TYP"/>
    <property type="match status" value="6"/>
</dbReference>
<dbReference type="Pfam" id="PF13855">
    <property type="entry name" value="LRR_8"/>
    <property type="match status" value="1"/>
</dbReference>
<dbReference type="PROSITE" id="PS51450">
    <property type="entry name" value="LRR"/>
    <property type="match status" value="3"/>
</dbReference>
<dbReference type="OrthoDB" id="1517790at2759"/>
<feature type="compositionally biased region" description="Low complexity" evidence="3">
    <location>
        <begin position="577"/>
        <end position="587"/>
    </location>
</feature>
<keyword evidence="2" id="KW-0677">Repeat</keyword>
<dbReference type="AlphaFoldDB" id="A0A1C7LNN5"/>
<evidence type="ECO:0000256" key="1">
    <source>
        <dbReference type="ARBA" id="ARBA00022614"/>
    </source>
</evidence>
<dbReference type="SMART" id="SM00364">
    <property type="entry name" value="LRR_BAC"/>
    <property type="match status" value="4"/>
</dbReference>
<sequence>MSPFLLSLAEHTLSIVGITPDACPTQGARKDAHSTLTTQCKEPQGSPIPVPVKSPVRGAPPIPDIRPPTPQSPLSIREQIALKRAEAKKVTAKPDAHSALDFGGLEDALPSIKKTENEDNIDLGRWSVKESIERARSSGVINLASRALPCIPSALFEIHLGIKPEPLKSVPNEPPITTSTSEDLHSHRRGIRMLLRGMVKRNRRNPSGNFDVGSLKTVDLHNNKITTLPDSFADLTALTVLDLSHNELITLPANLFALPHLTTLNISHNALTTLPLRTPFAAADSNPLGRTTDPRGDWFSQSITRATTPLPRLTKLDASHNLLSAPGIDHSPGSLPMLLAKFDLSENPLGRCDSLICALARLERLSELRFERADVADDTLPIGIFSTLKTSSSVIFPALKLLHLGETFVTRPAIEATFAPTIIKQAVEFEVTAEEPPDGILRIVLGKKIIKEAWEVEAERRAQLKLRGARQVVEDGLVFGSRATPTRNGQAIAKEAIKEAWEIEVEQGLLTEGARRRARAEAAAAAQTASASASASSTARVNLAKNQEPQKEAWEIEAEQGLLTAGARRRARAAAALSAQASLKPETPSVPPPESTTTFPTPSTVSAALSNPQYYSSATQTLTLPKSTPPSKIAHARSFSLAASSWGKSASPATSELTLAIPTPSLPLAVIATQPFAQTLKILILANRRSDPSFSLPTISGTVLPALEELSLEGCSLADSVPVSHVSSSTDGANEFILPRPSEPLLPLIAKLFPSLRTLDLSYNAITSAALTEDALSSLILADAHDPDANVDAPVRKGLRHLRLRGNRLMELHGFQSIAEHFKGNRDVPEWKLEELDLRDNEIGKLPPELGLLPLDVFLVDGNIFRIPARRVWEREGTKGLLSWLRGRIE</sequence>
<feature type="compositionally biased region" description="Low complexity" evidence="3">
    <location>
        <begin position="528"/>
        <end position="540"/>
    </location>
</feature>
<dbReference type="PANTHER" id="PTHR24366:SF96">
    <property type="entry name" value="LEUCINE RICH REPEAT CONTAINING 53"/>
    <property type="match status" value="1"/>
</dbReference>
<gene>
    <name evidence="4" type="primary">LRSAM1</name>
    <name evidence="4" type="ORF">A0H81_13842</name>
</gene>
<name>A0A1C7LNN5_GRIFR</name>
<evidence type="ECO:0000256" key="2">
    <source>
        <dbReference type="ARBA" id="ARBA00022737"/>
    </source>
</evidence>
<proteinExistence type="predicted"/>
<dbReference type="EMBL" id="LUGG01000032">
    <property type="protein sequence ID" value="OBZ66220.1"/>
    <property type="molecule type" value="Genomic_DNA"/>
</dbReference>
<feature type="compositionally biased region" description="Low complexity" evidence="3">
    <location>
        <begin position="595"/>
        <end position="605"/>
    </location>
</feature>
<dbReference type="Gene3D" id="3.80.10.10">
    <property type="entry name" value="Ribonuclease Inhibitor"/>
    <property type="match status" value="2"/>
</dbReference>
<dbReference type="InterPro" id="IPR001611">
    <property type="entry name" value="Leu-rich_rpt"/>
</dbReference>
<keyword evidence="1" id="KW-0433">Leucine-rich repeat</keyword>
<dbReference type="Proteomes" id="UP000092993">
    <property type="component" value="Unassembled WGS sequence"/>
</dbReference>
<keyword evidence="5" id="KW-1185">Reference proteome</keyword>
<dbReference type="STRING" id="5627.A0A1C7LNN5"/>
<dbReference type="InterPro" id="IPR032675">
    <property type="entry name" value="LRR_dom_sf"/>
</dbReference>
<dbReference type="Pfam" id="PF00560">
    <property type="entry name" value="LRR_1"/>
    <property type="match status" value="1"/>
</dbReference>
<comment type="caution">
    <text evidence="4">The sequence shown here is derived from an EMBL/GenBank/DDBJ whole genome shotgun (WGS) entry which is preliminary data.</text>
</comment>
<feature type="region of interest" description="Disordered" evidence="3">
    <location>
        <begin position="528"/>
        <end position="547"/>
    </location>
</feature>
<dbReference type="Pfam" id="PF13516">
    <property type="entry name" value="LRR_6"/>
    <property type="match status" value="2"/>
</dbReference>
<protein>
    <submittedName>
        <fullName evidence="4">E3 ubiquitin-protein ligase LRSAM1</fullName>
    </submittedName>
</protein>
<accession>A0A1C7LNN5</accession>
<feature type="region of interest" description="Disordered" evidence="3">
    <location>
        <begin position="577"/>
        <end position="605"/>
    </location>
</feature>
<dbReference type="InterPro" id="IPR003591">
    <property type="entry name" value="Leu-rich_rpt_typical-subtyp"/>
</dbReference>
<evidence type="ECO:0000313" key="5">
    <source>
        <dbReference type="Proteomes" id="UP000092993"/>
    </source>
</evidence>
<dbReference type="SUPFAM" id="SSF52058">
    <property type="entry name" value="L domain-like"/>
    <property type="match status" value="1"/>
</dbReference>
<evidence type="ECO:0000256" key="3">
    <source>
        <dbReference type="SAM" id="MobiDB-lite"/>
    </source>
</evidence>
<dbReference type="PANTHER" id="PTHR24366">
    <property type="entry name" value="IG(IMMUNOGLOBULIN) AND LRR(LEUCINE RICH REPEAT) DOMAINS"/>
    <property type="match status" value="1"/>
</dbReference>